<dbReference type="GO" id="GO:0002151">
    <property type="term" value="F:G-quadruplex RNA binding"/>
    <property type="evidence" value="ECO:0007669"/>
    <property type="project" value="InterPro"/>
</dbReference>
<accession>A0A2Z6MNC1</accession>
<evidence type="ECO:0000259" key="1">
    <source>
        <dbReference type="Pfam" id="PF13325"/>
    </source>
</evidence>
<dbReference type="InterPro" id="IPR037912">
    <property type="entry name" value="MCRS1"/>
</dbReference>
<protein>
    <recommendedName>
        <fullName evidence="1">Microspherule protein N-terminal domain-containing protein</fullName>
    </recommendedName>
</protein>
<evidence type="ECO:0000313" key="2">
    <source>
        <dbReference type="EMBL" id="GAU31193.1"/>
    </source>
</evidence>
<dbReference type="Proteomes" id="UP000242715">
    <property type="component" value="Unassembled WGS sequence"/>
</dbReference>
<dbReference type="GO" id="GO:0045944">
    <property type="term" value="P:positive regulation of transcription by RNA polymerase II"/>
    <property type="evidence" value="ECO:0007669"/>
    <property type="project" value="TreeGrafter"/>
</dbReference>
<dbReference type="Pfam" id="PF13325">
    <property type="entry name" value="MCRS_N"/>
    <property type="match status" value="1"/>
</dbReference>
<dbReference type="InterPro" id="IPR025999">
    <property type="entry name" value="MCRS_N"/>
</dbReference>
<dbReference type="OrthoDB" id="10262769at2759"/>
<dbReference type="PANTHER" id="PTHR13233:SF17">
    <property type="entry name" value="FHA DOMAIN PROTEIN"/>
    <property type="match status" value="1"/>
</dbReference>
<feature type="domain" description="Microspherule protein N-terminal" evidence="1">
    <location>
        <begin position="10"/>
        <end position="73"/>
    </location>
</feature>
<keyword evidence="3" id="KW-1185">Reference proteome</keyword>
<gene>
    <name evidence="2" type="ORF">TSUD_210500</name>
</gene>
<dbReference type="GO" id="GO:0071339">
    <property type="term" value="C:MLL1 complex"/>
    <property type="evidence" value="ECO:0007669"/>
    <property type="project" value="InterPro"/>
</dbReference>
<proteinExistence type="predicted"/>
<dbReference type="EMBL" id="DF973448">
    <property type="protein sequence ID" value="GAU31193.1"/>
    <property type="molecule type" value="Genomic_DNA"/>
</dbReference>
<sequence length="184" mass="20328">MDPLPPPMLWTVEDDFLLKNAIENGASLESLAKGAVSFSRRYSFTELRERSRSMLYDADVSKESAASMTKLEIAKYKGNKKAASTDVAGTKRKTQNIRRHYYALRKRIHKEASFINKDDKGDDTSSVGESQKLVVDTQLTRGNDSFAELEVNASSSGNNQGDSNFVFYCGNEAQSSGASELSHP</sequence>
<dbReference type="GO" id="GO:0031011">
    <property type="term" value="C:Ino80 complex"/>
    <property type="evidence" value="ECO:0007669"/>
    <property type="project" value="InterPro"/>
</dbReference>
<reference evidence="3" key="1">
    <citation type="journal article" date="2017" name="Front. Plant Sci.">
        <title>Climate Clever Clovers: New Paradigm to Reduce the Environmental Footprint of Ruminants by Breeding Low Methanogenic Forages Utilizing Haplotype Variation.</title>
        <authorList>
            <person name="Kaur P."/>
            <person name="Appels R."/>
            <person name="Bayer P.E."/>
            <person name="Keeble-Gagnere G."/>
            <person name="Wang J."/>
            <person name="Hirakawa H."/>
            <person name="Shirasawa K."/>
            <person name="Vercoe P."/>
            <person name="Stefanova K."/>
            <person name="Durmic Z."/>
            <person name="Nichols P."/>
            <person name="Revell C."/>
            <person name="Isobe S.N."/>
            <person name="Edwards D."/>
            <person name="Erskine W."/>
        </authorList>
    </citation>
    <scope>NUCLEOTIDE SEQUENCE [LARGE SCALE GENOMIC DNA]</scope>
    <source>
        <strain evidence="3">cv. Daliak</strain>
    </source>
</reference>
<evidence type="ECO:0000313" key="3">
    <source>
        <dbReference type="Proteomes" id="UP000242715"/>
    </source>
</evidence>
<name>A0A2Z6MNC1_TRISU</name>
<dbReference type="AlphaFoldDB" id="A0A2Z6MNC1"/>
<dbReference type="GO" id="GO:0044545">
    <property type="term" value="C:NSL complex"/>
    <property type="evidence" value="ECO:0007669"/>
    <property type="project" value="TreeGrafter"/>
</dbReference>
<dbReference type="PANTHER" id="PTHR13233">
    <property type="entry name" value="MICROSPHERULE PROTEIN 1"/>
    <property type="match status" value="1"/>
</dbReference>
<organism evidence="2 3">
    <name type="scientific">Trifolium subterraneum</name>
    <name type="common">Subterranean clover</name>
    <dbReference type="NCBI Taxonomy" id="3900"/>
    <lineage>
        <taxon>Eukaryota</taxon>
        <taxon>Viridiplantae</taxon>
        <taxon>Streptophyta</taxon>
        <taxon>Embryophyta</taxon>
        <taxon>Tracheophyta</taxon>
        <taxon>Spermatophyta</taxon>
        <taxon>Magnoliopsida</taxon>
        <taxon>eudicotyledons</taxon>
        <taxon>Gunneridae</taxon>
        <taxon>Pentapetalae</taxon>
        <taxon>rosids</taxon>
        <taxon>fabids</taxon>
        <taxon>Fabales</taxon>
        <taxon>Fabaceae</taxon>
        <taxon>Papilionoideae</taxon>
        <taxon>50 kb inversion clade</taxon>
        <taxon>NPAAA clade</taxon>
        <taxon>Hologalegina</taxon>
        <taxon>IRL clade</taxon>
        <taxon>Trifolieae</taxon>
        <taxon>Trifolium</taxon>
    </lineage>
</organism>